<reference evidence="1" key="1">
    <citation type="journal article" date="2020" name="mSystems">
        <title>Genome- and Community-Level Interaction Insights into Carbon Utilization and Element Cycling Functions of Hydrothermarchaeota in Hydrothermal Sediment.</title>
        <authorList>
            <person name="Zhou Z."/>
            <person name="Liu Y."/>
            <person name="Xu W."/>
            <person name="Pan J."/>
            <person name="Luo Z.H."/>
            <person name="Li M."/>
        </authorList>
    </citation>
    <scope>NUCLEOTIDE SEQUENCE [LARGE SCALE GENOMIC DNA]</scope>
    <source>
        <strain evidence="1">HyVt-237</strain>
    </source>
</reference>
<organism evidence="1">
    <name type="scientific">candidate division WOR-3 bacterium</name>
    <dbReference type="NCBI Taxonomy" id="2052148"/>
    <lineage>
        <taxon>Bacteria</taxon>
        <taxon>Bacteria division WOR-3</taxon>
    </lineage>
</organism>
<proteinExistence type="predicted"/>
<evidence type="ECO:0000313" key="1">
    <source>
        <dbReference type="EMBL" id="HDM90030.1"/>
    </source>
</evidence>
<dbReference type="Proteomes" id="UP000885931">
    <property type="component" value="Unassembled WGS sequence"/>
</dbReference>
<name>A0A7C1BBE9_UNCW3</name>
<gene>
    <name evidence="1" type="ORF">ENG67_02345</name>
</gene>
<protein>
    <submittedName>
        <fullName evidence="1">Uncharacterized protein</fullName>
    </submittedName>
</protein>
<accession>A0A7C1BBE9</accession>
<dbReference type="EMBL" id="DRBW01000086">
    <property type="protein sequence ID" value="HDM90030.1"/>
    <property type="molecule type" value="Genomic_DNA"/>
</dbReference>
<comment type="caution">
    <text evidence="1">The sequence shown here is derived from an EMBL/GenBank/DDBJ whole genome shotgun (WGS) entry which is preliminary data.</text>
</comment>
<dbReference type="AlphaFoldDB" id="A0A7C1BBE9"/>
<sequence length="209" mass="23806">MRVFRTALAVSLLFGAFSGLLSEEKKSGDGKEWAPYTFKGTEEFHYKLTMKDSEGTREGNYIIKISPAEKDQFTLTIKGNLGESKFESTFTSDKESIYPTLMAQMMFNPAGAPLLVTLFAPWWGMYFVGKSWKVGNGWSFTDEDGKEVSFKVEDTCKYAGQKGYKTVMREDKEERFVACISPDIALPLYIRVQEEEGNLYTLELTEYKE</sequence>